<keyword evidence="2" id="KW-0813">Transport</keyword>
<accession>A0A5M7C7E7</accession>
<keyword evidence="7 8" id="KW-0472">Membrane</keyword>
<sequence length="332" mass="33622">MSLQTPSPGTTRAEPASGATGLTSALRGVDWRNYAIFVGFAVVFALFAVLLADDGFLTSVNLLNIFRQTAMISVMAVAVTFVIAAAQIDLSVGSVAGLASVVAAMAMSSGNTLIGVLAGLAVGVVVGAINGGLVTFFGIPSFLVTLAMMGIALGVAQWISNSGPVPILNDSFNSIFGGGNIGPVPSLLVWTVAFVAVGAVVLSKTRFGRQVLATGGNPVAAAFTGVNTRRITFSVMMLSAVAASVAGMLYAGRLESGRYQWGDGDELSVIAAVILGGTSLFGGNGSVVRALFGSLLVGVINNGLVLAGLDVSQQQVVRGAIIIIAVALTRRK</sequence>
<feature type="transmembrane region" description="Helical" evidence="8">
    <location>
        <begin position="290"/>
        <end position="309"/>
    </location>
</feature>
<dbReference type="EMBL" id="VWPH01000001">
    <property type="protein sequence ID" value="KAA5837989.1"/>
    <property type="molecule type" value="Genomic_DNA"/>
</dbReference>
<keyword evidence="10" id="KW-1185">Reference proteome</keyword>
<organism evidence="9 10">
    <name type="scientific">Saccharopolyspora hirsuta</name>
    <dbReference type="NCBI Taxonomy" id="1837"/>
    <lineage>
        <taxon>Bacteria</taxon>
        <taxon>Bacillati</taxon>
        <taxon>Actinomycetota</taxon>
        <taxon>Actinomycetes</taxon>
        <taxon>Pseudonocardiales</taxon>
        <taxon>Pseudonocardiaceae</taxon>
        <taxon>Saccharopolyspora</taxon>
    </lineage>
</organism>
<protein>
    <submittedName>
        <fullName evidence="9">ABC transporter permease</fullName>
    </submittedName>
</protein>
<gene>
    <name evidence="9" type="ORF">F1721_00490</name>
</gene>
<keyword evidence="6 8" id="KW-1133">Transmembrane helix</keyword>
<comment type="subcellular location">
    <subcellularLocation>
        <location evidence="1">Cell membrane</location>
        <topology evidence="1">Multi-pass membrane protein</topology>
    </subcellularLocation>
</comment>
<keyword evidence="3" id="KW-1003">Cell membrane</keyword>
<evidence type="ECO:0000256" key="5">
    <source>
        <dbReference type="ARBA" id="ARBA00022692"/>
    </source>
</evidence>
<evidence type="ECO:0000256" key="2">
    <source>
        <dbReference type="ARBA" id="ARBA00022448"/>
    </source>
</evidence>
<dbReference type="GO" id="GO:0022857">
    <property type="term" value="F:transmembrane transporter activity"/>
    <property type="evidence" value="ECO:0007669"/>
    <property type="project" value="InterPro"/>
</dbReference>
<dbReference type="AlphaFoldDB" id="A0A5M7C7E7"/>
<dbReference type="CDD" id="cd06579">
    <property type="entry name" value="TM_PBP1_transp_AraH_like"/>
    <property type="match status" value="1"/>
</dbReference>
<dbReference type="RefSeq" id="WP_150064495.1">
    <property type="nucleotide sequence ID" value="NZ_JBEPDJ010000001.1"/>
</dbReference>
<keyword evidence="5 8" id="KW-0812">Transmembrane</keyword>
<evidence type="ECO:0000256" key="1">
    <source>
        <dbReference type="ARBA" id="ARBA00004651"/>
    </source>
</evidence>
<evidence type="ECO:0000256" key="6">
    <source>
        <dbReference type="ARBA" id="ARBA00022989"/>
    </source>
</evidence>
<keyword evidence="4" id="KW-0997">Cell inner membrane</keyword>
<dbReference type="PANTHER" id="PTHR32196:SF21">
    <property type="entry name" value="ABC TRANSPORTER PERMEASE PROTEIN YPHD-RELATED"/>
    <property type="match status" value="1"/>
</dbReference>
<dbReference type="Proteomes" id="UP000323946">
    <property type="component" value="Unassembled WGS sequence"/>
</dbReference>
<evidence type="ECO:0000256" key="7">
    <source>
        <dbReference type="ARBA" id="ARBA00023136"/>
    </source>
</evidence>
<feature type="transmembrane region" description="Helical" evidence="8">
    <location>
        <begin position="231"/>
        <end position="252"/>
    </location>
</feature>
<proteinExistence type="predicted"/>
<evidence type="ECO:0000313" key="10">
    <source>
        <dbReference type="Proteomes" id="UP000323946"/>
    </source>
</evidence>
<evidence type="ECO:0000313" key="9">
    <source>
        <dbReference type="EMBL" id="KAA5837989.1"/>
    </source>
</evidence>
<feature type="transmembrane region" description="Helical" evidence="8">
    <location>
        <begin position="133"/>
        <end position="160"/>
    </location>
</feature>
<dbReference type="Pfam" id="PF02653">
    <property type="entry name" value="BPD_transp_2"/>
    <property type="match status" value="1"/>
</dbReference>
<dbReference type="InterPro" id="IPR001851">
    <property type="entry name" value="ABC_transp_permease"/>
</dbReference>
<evidence type="ECO:0000256" key="8">
    <source>
        <dbReference type="SAM" id="Phobius"/>
    </source>
</evidence>
<feature type="transmembrane region" description="Helical" evidence="8">
    <location>
        <begin position="180"/>
        <end position="202"/>
    </location>
</feature>
<feature type="transmembrane region" description="Helical" evidence="8">
    <location>
        <begin position="65"/>
        <end position="86"/>
    </location>
</feature>
<evidence type="ECO:0000256" key="3">
    <source>
        <dbReference type="ARBA" id="ARBA00022475"/>
    </source>
</evidence>
<dbReference type="GO" id="GO:0005886">
    <property type="term" value="C:plasma membrane"/>
    <property type="evidence" value="ECO:0007669"/>
    <property type="project" value="UniProtKB-SubCell"/>
</dbReference>
<comment type="caution">
    <text evidence="9">The sequence shown here is derived from an EMBL/GenBank/DDBJ whole genome shotgun (WGS) entry which is preliminary data.</text>
</comment>
<reference evidence="9 10" key="1">
    <citation type="submission" date="2019-09" db="EMBL/GenBank/DDBJ databases">
        <title>Draft genome sequence of the thermophilic Saccharopolyspora hirsuta VKM Ac-666T.</title>
        <authorList>
            <person name="Lobastova T.G."/>
            <person name="Fokina V."/>
            <person name="Bragin E.Y."/>
            <person name="Shtratnikova V.Y."/>
            <person name="Starodumova I.P."/>
            <person name="Tarlachkov S.V."/>
            <person name="Donova M.V."/>
        </authorList>
    </citation>
    <scope>NUCLEOTIDE SEQUENCE [LARGE SCALE GENOMIC DNA]</scope>
    <source>
        <strain evidence="9 10">VKM Ac-666</strain>
    </source>
</reference>
<feature type="transmembrane region" description="Helical" evidence="8">
    <location>
        <begin position="34"/>
        <end position="53"/>
    </location>
</feature>
<dbReference type="PANTHER" id="PTHR32196">
    <property type="entry name" value="ABC TRANSPORTER PERMEASE PROTEIN YPHD-RELATED-RELATED"/>
    <property type="match status" value="1"/>
</dbReference>
<name>A0A5M7C7E7_SACHI</name>
<feature type="transmembrane region" description="Helical" evidence="8">
    <location>
        <begin position="98"/>
        <end position="126"/>
    </location>
</feature>
<evidence type="ECO:0000256" key="4">
    <source>
        <dbReference type="ARBA" id="ARBA00022519"/>
    </source>
</evidence>
<dbReference type="OrthoDB" id="9808136at2"/>